<dbReference type="PROSITE" id="PS51318">
    <property type="entry name" value="TAT"/>
    <property type="match status" value="1"/>
</dbReference>
<dbReference type="EMBL" id="FMTM01000002">
    <property type="protein sequence ID" value="SCW50865.1"/>
    <property type="molecule type" value="Genomic_DNA"/>
</dbReference>
<evidence type="ECO:0000313" key="1">
    <source>
        <dbReference type="EMBL" id="SCW50865.1"/>
    </source>
</evidence>
<proteinExistence type="predicted"/>
<protein>
    <recommendedName>
        <fullName evidence="3">Secreted protein</fullName>
    </recommendedName>
</protein>
<accession>A0A1G4R2H7</accession>
<gene>
    <name evidence="1" type="ORF">SAMN02927900_02208</name>
</gene>
<dbReference type="InterPro" id="IPR006311">
    <property type="entry name" value="TAT_signal"/>
</dbReference>
<dbReference type="Proteomes" id="UP000199542">
    <property type="component" value="Unassembled WGS sequence"/>
</dbReference>
<evidence type="ECO:0008006" key="3">
    <source>
        <dbReference type="Google" id="ProtNLM"/>
    </source>
</evidence>
<evidence type="ECO:0000313" key="2">
    <source>
        <dbReference type="Proteomes" id="UP000199542"/>
    </source>
</evidence>
<reference evidence="1 2" key="1">
    <citation type="submission" date="2016-10" db="EMBL/GenBank/DDBJ databases">
        <authorList>
            <person name="de Groot N.N."/>
        </authorList>
    </citation>
    <scope>NUCLEOTIDE SEQUENCE [LARGE SCALE GENOMIC DNA]</scope>
    <source>
        <strain evidence="1 2">CGMCC 1.3401</strain>
    </source>
</reference>
<name>A0A1G4R2H7_9HYPH</name>
<sequence>MSNFDTDIHATRRQLLVGSAAAAAVMTLPRDIFAASFHNFAHGAFDITVLSDGFITLPPEVLLPDAEPEERADFLKRLGGGEKGAAVQANIL</sequence>
<organism evidence="1 2">
    <name type="scientific">Rhizobium mongolense subsp. loessense</name>
    <dbReference type="NCBI Taxonomy" id="158890"/>
    <lineage>
        <taxon>Bacteria</taxon>
        <taxon>Pseudomonadati</taxon>
        <taxon>Pseudomonadota</taxon>
        <taxon>Alphaproteobacteria</taxon>
        <taxon>Hyphomicrobiales</taxon>
        <taxon>Rhizobiaceae</taxon>
        <taxon>Rhizobium/Agrobacterium group</taxon>
        <taxon>Rhizobium</taxon>
    </lineage>
</organism>
<dbReference type="AlphaFoldDB" id="A0A1G4R2H7"/>